<dbReference type="EMBL" id="CAJNJA010029446">
    <property type="protein sequence ID" value="CAE7627904.1"/>
    <property type="molecule type" value="Genomic_DNA"/>
</dbReference>
<protein>
    <submittedName>
        <fullName evidence="2">CALS7 protein</fullName>
    </submittedName>
</protein>
<feature type="transmembrane region" description="Helical" evidence="1">
    <location>
        <begin position="299"/>
        <end position="321"/>
    </location>
</feature>
<keyword evidence="3" id="KW-1185">Reference proteome</keyword>
<sequence>MASQEQVGLLAQSSDGPCREVVFQIDLETLQDGLEKMARHSNPVSRKLMPSGWRELGINFDDINECGIQCREDVGKTFKEPSSLWVVIDFLICYRVPLILKLWSLLVAVYIYLGAGLGSDITTSFNGSLLWPQWARVNFIQYTAIADASLGACLELITLSYACWQRLPSLCYWSPGRCCPSLCMRSPGVPRLWWLAKRMVSLVMFTVGGAFLILGAKFRIKPWQCRQSDSGDCKDPRAATFEDLRDTLLEDWLYWGIRVVLFCFMQLRKGPIFIYGTPWKNARRDGGRGCRENCLKTDLVVFLLWALMLTSSIVLEIFIILPAMKGLDLNSTCGLDFLGQAFASGPVAMGTVCCIGREGHEKPRQAPAGPGCLLGTSPLNAETKPDSHLAPKEALFSLPIRQEELDNAFRFTVHFVWPDLNR</sequence>
<keyword evidence="1" id="KW-1133">Transmembrane helix</keyword>
<keyword evidence="1" id="KW-0472">Membrane</keyword>
<organism evidence="2 3">
    <name type="scientific">Symbiodinium necroappetens</name>
    <dbReference type="NCBI Taxonomy" id="1628268"/>
    <lineage>
        <taxon>Eukaryota</taxon>
        <taxon>Sar</taxon>
        <taxon>Alveolata</taxon>
        <taxon>Dinophyceae</taxon>
        <taxon>Suessiales</taxon>
        <taxon>Symbiodiniaceae</taxon>
        <taxon>Symbiodinium</taxon>
    </lineage>
</organism>
<comment type="caution">
    <text evidence="2">The sequence shown here is derived from an EMBL/GenBank/DDBJ whole genome shotgun (WGS) entry which is preliminary data.</text>
</comment>
<reference evidence="2" key="1">
    <citation type="submission" date="2021-02" db="EMBL/GenBank/DDBJ databases">
        <authorList>
            <person name="Dougan E. K."/>
            <person name="Rhodes N."/>
            <person name="Thang M."/>
            <person name="Chan C."/>
        </authorList>
    </citation>
    <scope>NUCLEOTIDE SEQUENCE</scope>
</reference>
<keyword evidence="1" id="KW-0812">Transmembrane</keyword>
<feature type="transmembrane region" description="Helical" evidence="1">
    <location>
        <begin position="200"/>
        <end position="220"/>
    </location>
</feature>
<feature type="non-terminal residue" evidence="2">
    <location>
        <position position="1"/>
    </location>
</feature>
<evidence type="ECO:0000313" key="2">
    <source>
        <dbReference type="EMBL" id="CAE7627904.1"/>
    </source>
</evidence>
<evidence type="ECO:0000313" key="3">
    <source>
        <dbReference type="Proteomes" id="UP000601435"/>
    </source>
</evidence>
<name>A0A812VG18_9DINO</name>
<evidence type="ECO:0000256" key="1">
    <source>
        <dbReference type="SAM" id="Phobius"/>
    </source>
</evidence>
<proteinExistence type="predicted"/>
<gene>
    <name evidence="2" type="primary">CALS7</name>
    <name evidence="2" type="ORF">SNEC2469_LOCUS17696</name>
</gene>
<feature type="transmembrane region" description="Helical" evidence="1">
    <location>
        <begin position="98"/>
        <end position="119"/>
    </location>
</feature>
<dbReference type="OrthoDB" id="414908at2759"/>
<dbReference type="Proteomes" id="UP000601435">
    <property type="component" value="Unassembled WGS sequence"/>
</dbReference>
<dbReference type="AlphaFoldDB" id="A0A812VG18"/>
<accession>A0A812VG18</accession>